<comment type="caution">
    <text evidence="1">The sequence shown here is derived from an EMBL/GenBank/DDBJ whole genome shotgun (WGS) entry which is preliminary data.</text>
</comment>
<organism evidence="1 2">
    <name type="scientific">Reticulomyxa filosa</name>
    <dbReference type="NCBI Taxonomy" id="46433"/>
    <lineage>
        <taxon>Eukaryota</taxon>
        <taxon>Sar</taxon>
        <taxon>Rhizaria</taxon>
        <taxon>Retaria</taxon>
        <taxon>Foraminifera</taxon>
        <taxon>Monothalamids</taxon>
        <taxon>Reticulomyxidae</taxon>
        <taxon>Reticulomyxa</taxon>
    </lineage>
</organism>
<evidence type="ECO:0000313" key="1">
    <source>
        <dbReference type="EMBL" id="ETO19922.1"/>
    </source>
</evidence>
<keyword evidence="2" id="KW-1185">Reference proteome</keyword>
<dbReference type="Proteomes" id="UP000023152">
    <property type="component" value="Unassembled WGS sequence"/>
</dbReference>
<proteinExistence type="predicted"/>
<dbReference type="AlphaFoldDB" id="X6N3Q1"/>
<dbReference type="EMBL" id="ASPP01013148">
    <property type="protein sequence ID" value="ETO19922.1"/>
    <property type="molecule type" value="Genomic_DNA"/>
</dbReference>
<sequence>MTETILVLSLHHTFTGSGDCEEKLLRYNHLCPWHDTQGYINKPKSMALCIENCEHSPILKHCFENASEWMCISHENISEMSSRLDTFVSEEMERGKMKVVKNTAFILELMLTNIYSGSKLCAKKWPVKVLKKLWFEKIRTPTVKLLLLQNNINTN</sequence>
<evidence type="ECO:0000313" key="2">
    <source>
        <dbReference type="Proteomes" id="UP000023152"/>
    </source>
</evidence>
<protein>
    <submittedName>
        <fullName evidence="1">Uncharacterized protein</fullName>
    </submittedName>
</protein>
<reference evidence="1 2" key="1">
    <citation type="journal article" date="2013" name="Curr. Biol.">
        <title>The Genome of the Foraminiferan Reticulomyxa filosa.</title>
        <authorList>
            <person name="Glockner G."/>
            <person name="Hulsmann N."/>
            <person name="Schleicher M."/>
            <person name="Noegel A.A."/>
            <person name="Eichinger L."/>
            <person name="Gallinger C."/>
            <person name="Pawlowski J."/>
            <person name="Sierra R."/>
            <person name="Euteneuer U."/>
            <person name="Pillet L."/>
            <person name="Moustafa A."/>
            <person name="Platzer M."/>
            <person name="Groth M."/>
            <person name="Szafranski K."/>
            <person name="Schliwa M."/>
        </authorList>
    </citation>
    <scope>NUCLEOTIDE SEQUENCE [LARGE SCALE GENOMIC DNA]</scope>
</reference>
<accession>X6N3Q1</accession>
<gene>
    <name evidence="1" type="ORF">RFI_17297</name>
</gene>
<name>X6N3Q1_RETFI</name>